<dbReference type="PANTHER" id="PTHR35526:SF3">
    <property type="entry name" value="ANTI-SIGMA-F FACTOR RSBW"/>
    <property type="match status" value="1"/>
</dbReference>
<keyword evidence="4" id="KW-0067">ATP-binding</keyword>
<dbReference type="InterPro" id="IPR003594">
    <property type="entry name" value="HATPase_dom"/>
</dbReference>
<dbReference type="Pfam" id="PF13581">
    <property type="entry name" value="HATPase_c_2"/>
    <property type="match status" value="1"/>
</dbReference>
<dbReference type="AlphaFoldDB" id="A0A538SWJ9"/>
<keyword evidence="1" id="KW-0723">Serine/threonine-protein kinase</keyword>
<keyword evidence="1" id="KW-0418">Kinase</keyword>
<name>A0A538SWJ9_UNCEI</name>
<dbReference type="InterPro" id="IPR050267">
    <property type="entry name" value="Anti-sigma-factor_SerPK"/>
</dbReference>
<dbReference type="GO" id="GO:0005524">
    <property type="term" value="F:ATP binding"/>
    <property type="evidence" value="ECO:0007669"/>
    <property type="project" value="UniProtKB-KW"/>
</dbReference>
<feature type="region of interest" description="Disordered" evidence="2">
    <location>
        <begin position="1"/>
        <end position="27"/>
    </location>
</feature>
<reference evidence="4 5" key="1">
    <citation type="journal article" date="2019" name="Nat. Microbiol.">
        <title>Mediterranean grassland soil C-N compound turnover is dependent on rainfall and depth, and is mediated by genomically divergent microorganisms.</title>
        <authorList>
            <person name="Diamond S."/>
            <person name="Andeer P.F."/>
            <person name="Li Z."/>
            <person name="Crits-Christoph A."/>
            <person name="Burstein D."/>
            <person name="Anantharaman K."/>
            <person name="Lane K.R."/>
            <person name="Thomas B.C."/>
            <person name="Pan C."/>
            <person name="Northen T.R."/>
            <person name="Banfield J.F."/>
        </authorList>
    </citation>
    <scope>NUCLEOTIDE SEQUENCE [LARGE SCALE GENOMIC DNA]</scope>
    <source>
        <strain evidence="4">WS_2</strain>
    </source>
</reference>
<feature type="domain" description="Histidine kinase/HSP90-like ATPase" evidence="3">
    <location>
        <begin position="35"/>
        <end position="143"/>
    </location>
</feature>
<evidence type="ECO:0000256" key="1">
    <source>
        <dbReference type="ARBA" id="ARBA00022527"/>
    </source>
</evidence>
<dbReference type="InterPro" id="IPR036890">
    <property type="entry name" value="HATPase_C_sf"/>
</dbReference>
<sequence length="147" mass="16235">MKPAAAASILEAHGRTPASTGPRLSGRPVRVRDGFAERHVVPADAAFDLKLALEELFTNMVKYHPEGAEAILVRLEHEVSSVRATLQDFDVDSWDVTRAAALDVNAPIEARQPGGMGLHLVRMVTDEFRYEYRERSSTITVTKRLAP</sequence>
<evidence type="ECO:0000313" key="5">
    <source>
        <dbReference type="Proteomes" id="UP000317716"/>
    </source>
</evidence>
<dbReference type="PANTHER" id="PTHR35526">
    <property type="entry name" value="ANTI-SIGMA-F FACTOR RSBW-RELATED"/>
    <property type="match status" value="1"/>
</dbReference>
<gene>
    <name evidence="4" type="ORF">E6K72_05970</name>
</gene>
<accession>A0A538SWJ9</accession>
<keyword evidence="4" id="KW-0547">Nucleotide-binding</keyword>
<dbReference type="CDD" id="cd16936">
    <property type="entry name" value="HATPase_RsbW-like"/>
    <property type="match status" value="1"/>
</dbReference>
<organism evidence="4 5">
    <name type="scientific">Eiseniibacteriota bacterium</name>
    <dbReference type="NCBI Taxonomy" id="2212470"/>
    <lineage>
        <taxon>Bacteria</taxon>
        <taxon>Candidatus Eiseniibacteriota</taxon>
    </lineage>
</organism>
<evidence type="ECO:0000313" key="4">
    <source>
        <dbReference type="EMBL" id="TMQ55773.1"/>
    </source>
</evidence>
<dbReference type="Gene3D" id="3.30.565.10">
    <property type="entry name" value="Histidine kinase-like ATPase, C-terminal domain"/>
    <property type="match status" value="1"/>
</dbReference>
<comment type="caution">
    <text evidence="4">The sequence shown here is derived from an EMBL/GenBank/DDBJ whole genome shotgun (WGS) entry which is preliminary data.</text>
</comment>
<dbReference type="EMBL" id="VBOS01000199">
    <property type="protein sequence ID" value="TMQ55773.1"/>
    <property type="molecule type" value="Genomic_DNA"/>
</dbReference>
<protein>
    <submittedName>
        <fullName evidence="4">ATP-binding protein</fullName>
    </submittedName>
</protein>
<evidence type="ECO:0000259" key="3">
    <source>
        <dbReference type="Pfam" id="PF13581"/>
    </source>
</evidence>
<dbReference type="Proteomes" id="UP000317716">
    <property type="component" value="Unassembled WGS sequence"/>
</dbReference>
<proteinExistence type="predicted"/>
<keyword evidence="1" id="KW-0808">Transferase</keyword>
<dbReference type="GO" id="GO:0004674">
    <property type="term" value="F:protein serine/threonine kinase activity"/>
    <property type="evidence" value="ECO:0007669"/>
    <property type="project" value="UniProtKB-KW"/>
</dbReference>
<evidence type="ECO:0000256" key="2">
    <source>
        <dbReference type="SAM" id="MobiDB-lite"/>
    </source>
</evidence>